<organism evidence="2">
    <name type="scientific">marine sediment metagenome</name>
    <dbReference type="NCBI Taxonomy" id="412755"/>
    <lineage>
        <taxon>unclassified sequences</taxon>
        <taxon>metagenomes</taxon>
        <taxon>ecological metagenomes</taxon>
    </lineage>
</organism>
<feature type="region of interest" description="Disordered" evidence="1">
    <location>
        <begin position="1"/>
        <end position="59"/>
    </location>
</feature>
<dbReference type="AlphaFoldDB" id="X1CL50"/>
<feature type="compositionally biased region" description="Basic residues" evidence="1">
    <location>
        <begin position="1"/>
        <end position="35"/>
    </location>
</feature>
<sequence length="59" mass="7090">MAQFRRNQRACKSKGTPTRKIKGGRKKYKGHKTSRGLKQDMRLKSQEKHEKDYRKSKRK</sequence>
<protein>
    <submittedName>
        <fullName evidence="2">Uncharacterized protein</fullName>
    </submittedName>
</protein>
<evidence type="ECO:0000256" key="1">
    <source>
        <dbReference type="SAM" id="MobiDB-lite"/>
    </source>
</evidence>
<evidence type="ECO:0000313" key="2">
    <source>
        <dbReference type="EMBL" id="GAH09116.1"/>
    </source>
</evidence>
<reference evidence="2" key="1">
    <citation type="journal article" date="2014" name="Front. Microbiol.">
        <title>High frequency of phylogenetically diverse reductive dehalogenase-homologous genes in deep subseafloor sedimentary metagenomes.</title>
        <authorList>
            <person name="Kawai M."/>
            <person name="Futagami T."/>
            <person name="Toyoda A."/>
            <person name="Takaki Y."/>
            <person name="Nishi S."/>
            <person name="Hori S."/>
            <person name="Arai W."/>
            <person name="Tsubouchi T."/>
            <person name="Morono Y."/>
            <person name="Uchiyama I."/>
            <person name="Ito T."/>
            <person name="Fujiyama A."/>
            <person name="Inagaki F."/>
            <person name="Takami H."/>
        </authorList>
    </citation>
    <scope>NUCLEOTIDE SEQUENCE</scope>
    <source>
        <strain evidence="2">Expedition CK06-06</strain>
    </source>
</reference>
<comment type="caution">
    <text evidence="2">The sequence shown here is derived from an EMBL/GenBank/DDBJ whole genome shotgun (WGS) entry which is preliminary data.</text>
</comment>
<name>X1CL50_9ZZZZ</name>
<accession>X1CL50</accession>
<proteinExistence type="predicted"/>
<gene>
    <name evidence="2" type="ORF">S01H4_61223</name>
</gene>
<feature type="compositionally biased region" description="Basic and acidic residues" evidence="1">
    <location>
        <begin position="37"/>
        <end position="53"/>
    </location>
</feature>
<dbReference type="EMBL" id="BART01036254">
    <property type="protein sequence ID" value="GAH09116.1"/>
    <property type="molecule type" value="Genomic_DNA"/>
</dbReference>